<protein>
    <submittedName>
        <fullName evidence="1">Aspartyl protease</fullName>
    </submittedName>
</protein>
<dbReference type="Pfam" id="PF13650">
    <property type="entry name" value="Asp_protease_2"/>
    <property type="match status" value="1"/>
</dbReference>
<dbReference type="Proteomes" id="UP001204798">
    <property type="component" value="Unassembled WGS sequence"/>
</dbReference>
<dbReference type="InterPro" id="IPR021109">
    <property type="entry name" value="Peptidase_aspartic_dom_sf"/>
</dbReference>
<dbReference type="EMBL" id="JANUCP010000002">
    <property type="protein sequence ID" value="MCS3918464.1"/>
    <property type="molecule type" value="Genomic_DNA"/>
</dbReference>
<name>A0ABT2EKI8_9BACT</name>
<proteinExistence type="predicted"/>
<dbReference type="GO" id="GO:0006508">
    <property type="term" value="P:proteolysis"/>
    <property type="evidence" value="ECO:0007669"/>
    <property type="project" value="UniProtKB-KW"/>
</dbReference>
<comment type="caution">
    <text evidence="1">The sequence shown here is derived from an EMBL/GenBank/DDBJ whole genome shotgun (WGS) entry which is preliminary data.</text>
</comment>
<dbReference type="GO" id="GO:0008233">
    <property type="term" value="F:peptidase activity"/>
    <property type="evidence" value="ECO:0007669"/>
    <property type="project" value="UniProtKB-KW"/>
</dbReference>
<keyword evidence="1" id="KW-0645">Protease</keyword>
<dbReference type="PROSITE" id="PS00141">
    <property type="entry name" value="ASP_PROTEASE"/>
    <property type="match status" value="1"/>
</dbReference>
<reference evidence="1 2" key="1">
    <citation type="submission" date="2022-08" db="EMBL/GenBank/DDBJ databases">
        <title>Bacterial and archaeal communities from various locations to study Microbial Dark Matter (Phase II).</title>
        <authorList>
            <person name="Stepanauskas R."/>
        </authorList>
    </citation>
    <scope>NUCLEOTIDE SEQUENCE [LARGE SCALE GENOMIC DNA]</scope>
    <source>
        <strain evidence="1 2">PD1</strain>
    </source>
</reference>
<evidence type="ECO:0000313" key="1">
    <source>
        <dbReference type="EMBL" id="MCS3918464.1"/>
    </source>
</evidence>
<dbReference type="SUPFAM" id="SSF50630">
    <property type="entry name" value="Acid proteases"/>
    <property type="match status" value="1"/>
</dbReference>
<dbReference type="Gene3D" id="2.40.70.10">
    <property type="entry name" value="Acid Proteases"/>
    <property type="match status" value="1"/>
</dbReference>
<dbReference type="InterPro" id="IPR001969">
    <property type="entry name" value="Aspartic_peptidase_AS"/>
</dbReference>
<evidence type="ECO:0000313" key="2">
    <source>
        <dbReference type="Proteomes" id="UP001204798"/>
    </source>
</evidence>
<dbReference type="RefSeq" id="WP_259094332.1">
    <property type="nucleotide sequence ID" value="NZ_CP130454.1"/>
</dbReference>
<gene>
    <name evidence="1" type="ORF">M2350_000864</name>
</gene>
<accession>A0ABT2EKI8</accession>
<keyword evidence="2" id="KW-1185">Reference proteome</keyword>
<organism evidence="1 2">
    <name type="scientific">Candidatus Fervidibacter sacchari</name>
    <dbReference type="NCBI Taxonomy" id="1448929"/>
    <lineage>
        <taxon>Bacteria</taxon>
        <taxon>Candidatus Fervidibacterota</taxon>
        <taxon>Candidatus Fervidibacter</taxon>
    </lineage>
</organism>
<keyword evidence="1" id="KW-0378">Hydrolase</keyword>
<sequence length="125" mass="13960">MGRIIKQIEIEGQPATALFDTGANYTYVRADLVQNAPRRRVAYPVRVALGGQEIEITEVCIVEGTIEGLSFFTDAVPVAELGEADGHQLDAIIGARTMEQWEIRLDPSTGELDLEGLRRREFKEW</sequence>